<dbReference type="SMART" id="SM00530">
    <property type="entry name" value="HTH_XRE"/>
    <property type="match status" value="1"/>
</dbReference>
<accession>A0A3E4PKZ8</accession>
<proteinExistence type="predicted"/>
<dbReference type="EMBL" id="QSRA01000017">
    <property type="protein sequence ID" value="RGK80720.1"/>
    <property type="molecule type" value="Genomic_DNA"/>
</dbReference>
<gene>
    <name evidence="4" type="ORF">DWX53_08070</name>
    <name evidence="3" type="ORF">DXC93_12080</name>
</gene>
<comment type="caution">
    <text evidence="3">The sequence shown here is derived from an EMBL/GenBank/DDBJ whole genome shotgun (WGS) entry which is preliminary data.</text>
</comment>
<evidence type="ECO:0000313" key="4">
    <source>
        <dbReference type="EMBL" id="RGT08974.1"/>
    </source>
</evidence>
<protein>
    <submittedName>
        <fullName evidence="3">XRE family transcriptional regulator</fullName>
    </submittedName>
</protein>
<evidence type="ECO:0000313" key="5">
    <source>
        <dbReference type="Proteomes" id="UP000261324"/>
    </source>
</evidence>
<dbReference type="Proteomes" id="UP000283630">
    <property type="component" value="Unassembled WGS sequence"/>
</dbReference>
<dbReference type="PANTHER" id="PTHR46558">
    <property type="entry name" value="TRACRIPTIONAL REGULATORY PROTEIN-RELATED-RELATED"/>
    <property type="match status" value="1"/>
</dbReference>
<dbReference type="InterPro" id="IPR001387">
    <property type="entry name" value="Cro/C1-type_HTH"/>
</dbReference>
<reference evidence="5 6" key="1">
    <citation type="submission" date="2018-08" db="EMBL/GenBank/DDBJ databases">
        <title>A genome reference for cultivated species of the human gut microbiota.</title>
        <authorList>
            <person name="Zou Y."/>
            <person name="Xue W."/>
            <person name="Luo G."/>
        </authorList>
    </citation>
    <scope>NUCLEOTIDE SEQUENCE [LARGE SCALE GENOMIC DNA]</scope>
    <source>
        <strain evidence="4 6">AF19-4AC</strain>
        <strain evidence="3 5">TF09-3</strain>
    </source>
</reference>
<dbReference type="Proteomes" id="UP000261324">
    <property type="component" value="Unassembled WGS sequence"/>
</dbReference>
<dbReference type="EMBL" id="QRWH01000006">
    <property type="protein sequence ID" value="RGT08974.1"/>
    <property type="molecule type" value="Genomic_DNA"/>
</dbReference>
<dbReference type="PANTHER" id="PTHR46558:SF11">
    <property type="entry name" value="HTH-TYPE TRANSCRIPTIONAL REGULATOR XRE"/>
    <property type="match status" value="1"/>
</dbReference>
<dbReference type="InterPro" id="IPR010982">
    <property type="entry name" value="Lambda_DNA-bd_dom_sf"/>
</dbReference>
<evidence type="ECO:0000313" key="6">
    <source>
        <dbReference type="Proteomes" id="UP000283630"/>
    </source>
</evidence>
<dbReference type="PROSITE" id="PS50943">
    <property type="entry name" value="HTH_CROC1"/>
    <property type="match status" value="1"/>
</dbReference>
<evidence type="ECO:0000313" key="3">
    <source>
        <dbReference type="EMBL" id="RGK80720.1"/>
    </source>
</evidence>
<organism evidence="3 5">
    <name type="scientific">Dorea formicigenerans</name>
    <dbReference type="NCBI Taxonomy" id="39486"/>
    <lineage>
        <taxon>Bacteria</taxon>
        <taxon>Bacillati</taxon>
        <taxon>Bacillota</taxon>
        <taxon>Clostridia</taxon>
        <taxon>Lachnospirales</taxon>
        <taxon>Lachnospiraceae</taxon>
        <taxon>Dorea</taxon>
    </lineage>
</organism>
<dbReference type="Pfam" id="PF01381">
    <property type="entry name" value="HTH_3"/>
    <property type="match status" value="1"/>
</dbReference>
<feature type="domain" description="HTH cro/C1-type" evidence="2">
    <location>
        <begin position="13"/>
        <end position="67"/>
    </location>
</feature>
<dbReference type="CDD" id="cd00093">
    <property type="entry name" value="HTH_XRE"/>
    <property type="match status" value="1"/>
</dbReference>
<dbReference type="RefSeq" id="WP_117660448.1">
    <property type="nucleotide sequence ID" value="NZ_QRWH01000006.1"/>
</dbReference>
<dbReference type="SUPFAM" id="SSF47413">
    <property type="entry name" value="lambda repressor-like DNA-binding domains"/>
    <property type="match status" value="1"/>
</dbReference>
<evidence type="ECO:0000256" key="1">
    <source>
        <dbReference type="ARBA" id="ARBA00023125"/>
    </source>
</evidence>
<sequence length="234" mass="26700">MHNLDKDILIENIKRLMKEHDVTQPKLADDLHIGQPSISKCLNGKQSISIDLIYSIAQYFDVSIDSLCSSKDASAATSDDGNDRRTRALRKASAFNDTCDALAVLFKLHRLDIKEIDHIETIYEEQIYRENGMQFRQFVKKKGVLGTGTTSSKYNAIFYPNYYEVPTSFDNDDDYSDFMSEISYSGNALTENIRINKVLNQLIDLFKIYKNGSLPEEAYLHSIDAIITQAKKQF</sequence>
<dbReference type="GO" id="GO:0003677">
    <property type="term" value="F:DNA binding"/>
    <property type="evidence" value="ECO:0007669"/>
    <property type="project" value="UniProtKB-KW"/>
</dbReference>
<evidence type="ECO:0000259" key="2">
    <source>
        <dbReference type="PROSITE" id="PS50943"/>
    </source>
</evidence>
<keyword evidence="1" id="KW-0238">DNA-binding</keyword>
<name>A0A3E4PKZ8_9FIRM</name>
<dbReference type="Gene3D" id="1.10.260.40">
    <property type="entry name" value="lambda repressor-like DNA-binding domains"/>
    <property type="match status" value="1"/>
</dbReference>
<dbReference type="AlphaFoldDB" id="A0A3E4PKZ8"/>